<keyword evidence="2" id="KW-0456">Lyase</keyword>
<dbReference type="Gene3D" id="3.40.50.720">
    <property type="entry name" value="NAD(P)-binding Rossmann-like Domain"/>
    <property type="match status" value="1"/>
</dbReference>
<dbReference type="AlphaFoldDB" id="A0A0C1E9K3"/>
<evidence type="ECO:0000259" key="1">
    <source>
        <dbReference type="Pfam" id="PF16363"/>
    </source>
</evidence>
<dbReference type="Proteomes" id="UP000031307">
    <property type="component" value="Unassembled WGS sequence"/>
</dbReference>
<name>A0A0C1E9K3_9BACT</name>
<dbReference type="Pfam" id="PF16363">
    <property type="entry name" value="GDP_Man_Dehyd"/>
    <property type="match status" value="1"/>
</dbReference>
<feature type="domain" description="NAD(P)-binding" evidence="1">
    <location>
        <begin position="17"/>
        <end position="324"/>
    </location>
</feature>
<dbReference type="EC" id="4.2.1.45" evidence="2"/>
<evidence type="ECO:0000313" key="3">
    <source>
        <dbReference type="Proteomes" id="UP000031307"/>
    </source>
</evidence>
<evidence type="ECO:0000313" key="2">
    <source>
        <dbReference type="EMBL" id="KIA76773.1"/>
    </source>
</evidence>
<dbReference type="InterPro" id="IPR016040">
    <property type="entry name" value="NAD(P)-bd_dom"/>
</dbReference>
<organism evidence="2 3">
    <name type="scientific">Parachlamydia acanthamoebae</name>
    <dbReference type="NCBI Taxonomy" id="83552"/>
    <lineage>
        <taxon>Bacteria</taxon>
        <taxon>Pseudomonadati</taxon>
        <taxon>Chlamydiota</taxon>
        <taxon>Chlamydiia</taxon>
        <taxon>Parachlamydiales</taxon>
        <taxon>Parachlamydiaceae</taxon>
        <taxon>Parachlamydia</taxon>
    </lineage>
</organism>
<dbReference type="GO" id="GO:0047733">
    <property type="term" value="F:CDP-glucose 4,6-dehydratase activity"/>
    <property type="evidence" value="ECO:0007669"/>
    <property type="project" value="UniProtKB-EC"/>
</dbReference>
<protein>
    <submittedName>
        <fullName evidence="2">CDP-glucose 4,6-dehydratase</fullName>
        <ecNumber evidence="2">4.2.1.45</ecNumber>
    </submittedName>
</protein>
<proteinExistence type="predicted"/>
<reference evidence="2 3" key="1">
    <citation type="journal article" date="2014" name="Mol. Biol. Evol.">
        <title>Massive expansion of Ubiquitination-related gene families within the Chlamydiae.</title>
        <authorList>
            <person name="Domman D."/>
            <person name="Collingro A."/>
            <person name="Lagkouvardos I."/>
            <person name="Gehre L."/>
            <person name="Weinmaier T."/>
            <person name="Rattei T."/>
            <person name="Subtil A."/>
            <person name="Horn M."/>
        </authorList>
    </citation>
    <scope>NUCLEOTIDE SEQUENCE [LARGE SCALE GENOMIC DNA]</scope>
    <source>
        <strain evidence="2 3">OEW1</strain>
    </source>
</reference>
<dbReference type="PATRIC" id="fig|83552.4.peg.2136"/>
<dbReference type="SUPFAM" id="SSF51735">
    <property type="entry name" value="NAD(P)-binding Rossmann-fold domains"/>
    <property type="match status" value="1"/>
</dbReference>
<comment type="caution">
    <text evidence="2">The sequence shown here is derived from an EMBL/GenBank/DDBJ whole genome shotgun (WGS) entry which is preliminary data.</text>
</comment>
<dbReference type="NCBIfam" id="TIGR02622">
    <property type="entry name" value="CDP_4_6_dhtase"/>
    <property type="match status" value="1"/>
</dbReference>
<accession>A0A0C1E9K3</accession>
<gene>
    <name evidence="2" type="primary">rfbG</name>
    <name evidence="2" type="ORF">DB43_HK00460</name>
</gene>
<dbReference type="InterPro" id="IPR013445">
    <property type="entry name" value="CDP_4_6_deHydtase"/>
</dbReference>
<dbReference type="Gene3D" id="3.90.25.10">
    <property type="entry name" value="UDP-galactose 4-epimerase, domain 1"/>
    <property type="match status" value="1"/>
</dbReference>
<dbReference type="InterPro" id="IPR036291">
    <property type="entry name" value="NAD(P)-bd_dom_sf"/>
</dbReference>
<dbReference type="PANTHER" id="PTHR43000">
    <property type="entry name" value="DTDP-D-GLUCOSE 4,6-DEHYDRATASE-RELATED"/>
    <property type="match status" value="1"/>
</dbReference>
<dbReference type="EMBL" id="JSAM01000106">
    <property type="protein sequence ID" value="KIA76773.1"/>
    <property type="molecule type" value="Genomic_DNA"/>
</dbReference>
<sequence>MEMINYFGDVFKGLPVLITGHTGFKGSWLSIWLQALGAKVIGYSLPAPTQPSHFSITHLDQKMVHITGDICHYDKIYDTIQEHQPAFVFHLAAQSLVLKSYTDPKETFDANVGGTVNVLEAVRNSECVKGCLVITTDKCYENKEWTWGYRENDTLGGSDPYSASKAMAELATQAYRASFFESSKCVASARAGNVIGGGDFSDFRLVPDSMKALMSNKLIEVRNPHSVRPWLHVLDALSGYLCLAQNLLQHEQTFAGAWNFGPMEQQGVSVEALVQKAVDYWGEGDWINLEAIGQKREMHLLRLNWDQAAHHLKWHPVYNWHEALEDTVKWFKAFHNDPKVADNENMYQVALDHIKKYCIYAQKRELKWAESKNLLAVEG</sequence>